<keyword evidence="2 5" id="KW-0812">Transmembrane</keyword>
<protein>
    <submittedName>
        <fullName evidence="7">Sterol desaturase family protein</fullName>
        <ecNumber evidence="7">1.-.-.-</ecNumber>
    </submittedName>
</protein>
<dbReference type="EC" id="1.-.-.-" evidence="7"/>
<name>A0ABW5BJS7_9PROT</name>
<evidence type="ECO:0000256" key="3">
    <source>
        <dbReference type="ARBA" id="ARBA00022989"/>
    </source>
</evidence>
<reference evidence="8" key="1">
    <citation type="journal article" date="2019" name="Int. J. Syst. Evol. Microbiol.">
        <title>The Global Catalogue of Microorganisms (GCM) 10K type strain sequencing project: providing services to taxonomists for standard genome sequencing and annotation.</title>
        <authorList>
            <consortium name="The Broad Institute Genomics Platform"/>
            <consortium name="The Broad Institute Genome Sequencing Center for Infectious Disease"/>
            <person name="Wu L."/>
            <person name="Ma J."/>
        </authorList>
    </citation>
    <scope>NUCLEOTIDE SEQUENCE [LARGE SCALE GENOMIC DNA]</scope>
    <source>
        <strain evidence="8">CGMCC 4.7192</strain>
    </source>
</reference>
<feature type="transmembrane region" description="Helical" evidence="5">
    <location>
        <begin position="62"/>
        <end position="81"/>
    </location>
</feature>
<evidence type="ECO:0000256" key="5">
    <source>
        <dbReference type="SAM" id="Phobius"/>
    </source>
</evidence>
<feature type="domain" description="Fatty acid hydroxylase" evidence="6">
    <location>
        <begin position="109"/>
        <end position="242"/>
    </location>
</feature>
<dbReference type="InterPro" id="IPR006694">
    <property type="entry name" value="Fatty_acid_hydroxylase"/>
</dbReference>
<dbReference type="InterPro" id="IPR050307">
    <property type="entry name" value="Sterol_Desaturase_Related"/>
</dbReference>
<organism evidence="7 8">
    <name type="scientific">Kiloniella antarctica</name>
    <dbReference type="NCBI Taxonomy" id="1550907"/>
    <lineage>
        <taxon>Bacteria</taxon>
        <taxon>Pseudomonadati</taxon>
        <taxon>Pseudomonadota</taxon>
        <taxon>Alphaproteobacteria</taxon>
        <taxon>Rhodospirillales</taxon>
        <taxon>Kiloniellaceae</taxon>
        <taxon>Kiloniella</taxon>
    </lineage>
</organism>
<keyword evidence="8" id="KW-1185">Reference proteome</keyword>
<feature type="transmembrane region" description="Helical" evidence="5">
    <location>
        <begin position="165"/>
        <end position="189"/>
    </location>
</feature>
<proteinExistence type="predicted"/>
<evidence type="ECO:0000256" key="2">
    <source>
        <dbReference type="ARBA" id="ARBA00022692"/>
    </source>
</evidence>
<comment type="subcellular location">
    <subcellularLocation>
        <location evidence="1">Membrane</location>
    </subcellularLocation>
</comment>
<evidence type="ECO:0000313" key="8">
    <source>
        <dbReference type="Proteomes" id="UP001597294"/>
    </source>
</evidence>
<keyword evidence="7" id="KW-0560">Oxidoreductase</keyword>
<keyword evidence="3 5" id="KW-1133">Transmembrane helix</keyword>
<gene>
    <name evidence="7" type="ORF">ACFSKO_04835</name>
</gene>
<dbReference type="PANTHER" id="PTHR11863">
    <property type="entry name" value="STEROL DESATURASE"/>
    <property type="match status" value="1"/>
</dbReference>
<dbReference type="Proteomes" id="UP001597294">
    <property type="component" value="Unassembled WGS sequence"/>
</dbReference>
<evidence type="ECO:0000256" key="4">
    <source>
        <dbReference type="ARBA" id="ARBA00023136"/>
    </source>
</evidence>
<comment type="caution">
    <text evidence="7">The sequence shown here is derived from an EMBL/GenBank/DDBJ whole genome shotgun (WGS) entry which is preliminary data.</text>
</comment>
<keyword evidence="4 5" id="KW-0472">Membrane</keyword>
<dbReference type="Pfam" id="PF04116">
    <property type="entry name" value="FA_hydroxylase"/>
    <property type="match status" value="1"/>
</dbReference>
<accession>A0ABW5BJS7</accession>
<sequence length="275" mass="32211">MVTLTEQLLAYKGVIVLTWIALLFFSERLIPAERGDLSPDAKALEGKTKFARFFPVRVFRNSGLWVFNVVLSPLLILQVTIWATEHSLQWRPFSMAEWPELLLELIIDILILDFLIYWWHRLNHEVPFLWRFHEIHHLDDTLDTTSALRFHFGEILLSAMARAGVIILLNIPFVSIVVFETVVLIATVFHHSNVRIKKIVERILGYIFITPEIHWVHHHAIQVDTDSNYGTIFSWWDPFFQTRSQNPRKAGMRIGVEGTRDKSFMSLLIRPFKKK</sequence>
<evidence type="ECO:0000313" key="7">
    <source>
        <dbReference type="EMBL" id="MFD2204920.1"/>
    </source>
</evidence>
<feature type="transmembrane region" description="Helical" evidence="5">
    <location>
        <begin position="9"/>
        <end position="26"/>
    </location>
</feature>
<dbReference type="GO" id="GO:0016491">
    <property type="term" value="F:oxidoreductase activity"/>
    <property type="evidence" value="ECO:0007669"/>
    <property type="project" value="UniProtKB-KW"/>
</dbReference>
<evidence type="ECO:0000259" key="6">
    <source>
        <dbReference type="Pfam" id="PF04116"/>
    </source>
</evidence>
<dbReference type="RefSeq" id="WP_380248969.1">
    <property type="nucleotide sequence ID" value="NZ_JBHUII010000001.1"/>
</dbReference>
<evidence type="ECO:0000256" key="1">
    <source>
        <dbReference type="ARBA" id="ARBA00004370"/>
    </source>
</evidence>
<feature type="transmembrane region" description="Helical" evidence="5">
    <location>
        <begin position="101"/>
        <end position="120"/>
    </location>
</feature>
<dbReference type="EMBL" id="JBHUII010000001">
    <property type="protein sequence ID" value="MFD2204920.1"/>
    <property type="molecule type" value="Genomic_DNA"/>
</dbReference>